<evidence type="ECO:0000313" key="3">
    <source>
        <dbReference type="Proteomes" id="UP000796761"/>
    </source>
</evidence>
<reference evidence="2" key="1">
    <citation type="submission" date="2019-04" db="EMBL/GenBank/DDBJ databases">
        <title>Genome assembly of Zosterops borbonicus 15179.</title>
        <authorList>
            <person name="Leroy T."/>
            <person name="Anselmetti Y."/>
            <person name="Tilak M.-K."/>
            <person name="Nabholz B."/>
        </authorList>
    </citation>
    <scope>NUCLEOTIDE SEQUENCE</scope>
    <source>
        <strain evidence="2">HGM_15179</strain>
        <tissue evidence="2">Muscle</tissue>
    </source>
</reference>
<feature type="region of interest" description="Disordered" evidence="1">
    <location>
        <begin position="28"/>
        <end position="48"/>
    </location>
</feature>
<dbReference type="EMBL" id="SWJQ01000054">
    <property type="protein sequence ID" value="TRZ24068.1"/>
    <property type="molecule type" value="Genomic_DNA"/>
</dbReference>
<organism evidence="2 3">
    <name type="scientific">Zosterops borbonicus</name>
    <dbReference type="NCBI Taxonomy" id="364589"/>
    <lineage>
        <taxon>Eukaryota</taxon>
        <taxon>Metazoa</taxon>
        <taxon>Chordata</taxon>
        <taxon>Craniata</taxon>
        <taxon>Vertebrata</taxon>
        <taxon>Euteleostomi</taxon>
        <taxon>Archelosauria</taxon>
        <taxon>Archosauria</taxon>
        <taxon>Dinosauria</taxon>
        <taxon>Saurischia</taxon>
        <taxon>Theropoda</taxon>
        <taxon>Coelurosauria</taxon>
        <taxon>Aves</taxon>
        <taxon>Neognathae</taxon>
        <taxon>Neoaves</taxon>
        <taxon>Telluraves</taxon>
        <taxon>Australaves</taxon>
        <taxon>Passeriformes</taxon>
        <taxon>Sylvioidea</taxon>
        <taxon>Zosteropidae</taxon>
        <taxon>Zosterops</taxon>
    </lineage>
</organism>
<gene>
    <name evidence="2" type="ORF">HGM15179_003045</name>
</gene>
<accession>A0A8K1GTW7</accession>
<evidence type="ECO:0000313" key="2">
    <source>
        <dbReference type="EMBL" id="TRZ24068.1"/>
    </source>
</evidence>
<dbReference type="AlphaFoldDB" id="A0A8K1GTW7"/>
<evidence type="ECO:0000256" key="1">
    <source>
        <dbReference type="SAM" id="MobiDB-lite"/>
    </source>
</evidence>
<comment type="caution">
    <text evidence="2">The sequence shown here is derived from an EMBL/GenBank/DDBJ whole genome shotgun (WGS) entry which is preliminary data.</text>
</comment>
<name>A0A8K1GTW7_9PASS</name>
<keyword evidence="3" id="KW-1185">Reference proteome</keyword>
<dbReference type="Proteomes" id="UP000796761">
    <property type="component" value="Unassembled WGS sequence"/>
</dbReference>
<proteinExistence type="predicted"/>
<sequence>MLVSKFTMSQQCSLAAKKASSILDVSRRAQPAGGNRDDPSPLLSASDEKSPGLFEKQVRHISDSEDILETSASKAVFGINLPVLEKMPRKGKMVKDDLLDIERNVLFFSILRTWSEELVQNQEFQIGYYRSVLQTKFDVNRIWNKFDEIVKKGRWDADSLINSLWVVSIKPD</sequence>
<protein>
    <submittedName>
        <fullName evidence="2">Uncharacterized protein</fullName>
    </submittedName>
</protein>